<organism evidence="3 4">
    <name type="scientific">Candidatus Clostridium eludens</name>
    <dbReference type="NCBI Taxonomy" id="3381663"/>
    <lineage>
        <taxon>Bacteria</taxon>
        <taxon>Bacillati</taxon>
        <taxon>Bacillota</taxon>
        <taxon>Clostridia</taxon>
        <taxon>Eubacteriales</taxon>
        <taxon>Clostridiaceae</taxon>
        <taxon>Clostridium</taxon>
    </lineage>
</organism>
<dbReference type="RefSeq" id="WP_406791649.1">
    <property type="nucleotide sequence ID" value="NZ_JBJHZX010000009.1"/>
</dbReference>
<dbReference type="InterPro" id="IPR012677">
    <property type="entry name" value="Nucleotide-bd_a/b_plait_sf"/>
</dbReference>
<reference evidence="3 4" key="1">
    <citation type="submission" date="2024-11" db="EMBL/GenBank/DDBJ databases">
        <authorList>
            <person name="Heng Y.C."/>
            <person name="Lim A.C.H."/>
            <person name="Lee J.K.Y."/>
            <person name="Kittelmann S."/>
        </authorList>
    </citation>
    <scope>NUCLEOTIDE SEQUENCE [LARGE SCALE GENOMIC DNA]</scope>
    <source>
        <strain evidence="3 4">WILCCON 0269</strain>
    </source>
</reference>
<dbReference type="Gene3D" id="3.30.70.330">
    <property type="match status" value="1"/>
</dbReference>
<dbReference type="EMBL" id="JBJHZX010000009">
    <property type="protein sequence ID" value="MFL0195528.1"/>
    <property type="molecule type" value="Genomic_DNA"/>
</dbReference>
<sequence length="257" mass="29472">MDKKTFISRFYSCNGSEILPIYDKIVLAEKTHKSICTSEFYPPSIWKTLENLKEQIGLNVCSYGVFEDAERKLVMFSENEVGCYPIRLMKIQCNSKFVKLQHRDYLGSLMALGLRRGKFGDLIVKQEDGCYIAICEDISDYVVMNLKNIGKYSCDISFLDITREEIPAYNFETFVINSSSLRIDCLISSLCNISRSKSEELLRQGKALLDYLPVTRKDKIVNDGCVITLRGYGKFKIIERLGYTRRGGCKLNIKKFS</sequence>
<dbReference type="SUPFAM" id="SSF55174">
    <property type="entry name" value="Alpha-L RNA-binding motif"/>
    <property type="match status" value="1"/>
</dbReference>
<gene>
    <name evidence="3" type="ORF">ACJDU8_08105</name>
</gene>
<dbReference type="InterPro" id="IPR040591">
    <property type="entry name" value="RqcP2_RBD"/>
</dbReference>
<name>A0ABW8SIV9_9CLOT</name>
<protein>
    <submittedName>
        <fullName evidence="3">RNA-binding protein</fullName>
    </submittedName>
</protein>
<dbReference type="Pfam" id="PF17774">
    <property type="entry name" value="YlmH_RBD"/>
    <property type="match status" value="1"/>
</dbReference>
<dbReference type="PROSITE" id="PS50889">
    <property type="entry name" value="S4"/>
    <property type="match status" value="1"/>
</dbReference>
<evidence type="ECO:0000259" key="2">
    <source>
        <dbReference type="Pfam" id="PF17774"/>
    </source>
</evidence>
<evidence type="ECO:0000313" key="4">
    <source>
        <dbReference type="Proteomes" id="UP001623660"/>
    </source>
</evidence>
<comment type="caution">
    <text evidence="3">The sequence shown here is derived from an EMBL/GenBank/DDBJ whole genome shotgun (WGS) entry which is preliminary data.</text>
</comment>
<keyword evidence="4" id="KW-1185">Reference proteome</keyword>
<evidence type="ECO:0000313" key="3">
    <source>
        <dbReference type="EMBL" id="MFL0195528.1"/>
    </source>
</evidence>
<dbReference type="Proteomes" id="UP001623660">
    <property type="component" value="Unassembled WGS sequence"/>
</dbReference>
<accession>A0ABW8SIV9</accession>
<proteinExistence type="predicted"/>
<keyword evidence="1" id="KW-0694">RNA-binding</keyword>
<evidence type="ECO:0000256" key="1">
    <source>
        <dbReference type="PROSITE-ProRule" id="PRU00182"/>
    </source>
</evidence>
<feature type="domain" description="Ribosome-associated protein quality control protein P2 RNA-binding" evidence="2">
    <location>
        <begin position="84"/>
        <end position="159"/>
    </location>
</feature>